<dbReference type="Pfam" id="PF13837">
    <property type="entry name" value="Myb_DNA-bind_4"/>
    <property type="match status" value="1"/>
</dbReference>
<feature type="region of interest" description="Disordered" evidence="1">
    <location>
        <begin position="173"/>
        <end position="206"/>
    </location>
</feature>
<feature type="domain" description="Myb/SANT-like DNA-binding" evidence="2">
    <location>
        <begin position="56"/>
        <end position="100"/>
    </location>
</feature>
<dbReference type="KEGG" id="qsa:O6P43_028916"/>
<dbReference type="AlphaFoldDB" id="A0AAD7KZG5"/>
<accession>A0AAD7KZG5</accession>
<dbReference type="Proteomes" id="UP001163823">
    <property type="component" value="Chromosome 12"/>
</dbReference>
<organism evidence="3 4">
    <name type="scientific">Quillaja saponaria</name>
    <name type="common">Soap bark tree</name>
    <dbReference type="NCBI Taxonomy" id="32244"/>
    <lineage>
        <taxon>Eukaryota</taxon>
        <taxon>Viridiplantae</taxon>
        <taxon>Streptophyta</taxon>
        <taxon>Embryophyta</taxon>
        <taxon>Tracheophyta</taxon>
        <taxon>Spermatophyta</taxon>
        <taxon>Magnoliopsida</taxon>
        <taxon>eudicotyledons</taxon>
        <taxon>Gunneridae</taxon>
        <taxon>Pentapetalae</taxon>
        <taxon>rosids</taxon>
        <taxon>fabids</taxon>
        <taxon>Fabales</taxon>
        <taxon>Quillajaceae</taxon>
        <taxon>Quillaja</taxon>
    </lineage>
</organism>
<reference evidence="3" key="1">
    <citation type="journal article" date="2023" name="Science">
        <title>Elucidation of the pathway for biosynthesis of saponin adjuvants from the soapbark tree.</title>
        <authorList>
            <person name="Reed J."/>
            <person name="Orme A."/>
            <person name="El-Demerdash A."/>
            <person name="Owen C."/>
            <person name="Martin L.B.B."/>
            <person name="Misra R.C."/>
            <person name="Kikuchi S."/>
            <person name="Rejzek M."/>
            <person name="Martin A.C."/>
            <person name="Harkess A."/>
            <person name="Leebens-Mack J."/>
            <person name="Louveau T."/>
            <person name="Stephenson M.J."/>
            <person name="Osbourn A."/>
        </authorList>
    </citation>
    <scope>NUCLEOTIDE SEQUENCE</scope>
    <source>
        <strain evidence="3">S10</strain>
    </source>
</reference>
<dbReference type="GO" id="GO:0005634">
    <property type="term" value="C:nucleus"/>
    <property type="evidence" value="ECO:0007669"/>
    <property type="project" value="TreeGrafter"/>
</dbReference>
<dbReference type="EMBL" id="JARAOO010000012">
    <property type="protein sequence ID" value="KAJ7948443.1"/>
    <property type="molecule type" value="Genomic_DNA"/>
</dbReference>
<gene>
    <name evidence="3" type="ORF">O6P43_028916</name>
</gene>
<feature type="region of interest" description="Disordered" evidence="1">
    <location>
        <begin position="132"/>
        <end position="151"/>
    </location>
</feature>
<evidence type="ECO:0000259" key="2">
    <source>
        <dbReference type="Pfam" id="PF13837"/>
    </source>
</evidence>
<dbReference type="PANTHER" id="PTHR31307:SF50">
    <property type="entry name" value="SEQUENCE-SPECIFIC DNA BINDING TRANSCRIPTION FACTOR"/>
    <property type="match status" value="1"/>
</dbReference>
<dbReference type="InterPro" id="IPR044823">
    <property type="entry name" value="ASIL1/2-like"/>
</dbReference>
<name>A0AAD7KZG5_QUISA</name>
<evidence type="ECO:0000313" key="3">
    <source>
        <dbReference type="EMBL" id="KAJ7948443.1"/>
    </source>
</evidence>
<dbReference type="GO" id="GO:0000976">
    <property type="term" value="F:transcription cis-regulatory region binding"/>
    <property type="evidence" value="ECO:0007669"/>
    <property type="project" value="TreeGrafter"/>
</dbReference>
<dbReference type="PANTHER" id="PTHR31307">
    <property type="entry name" value="TRIHELIX TRANSCRIPTION FACTOR ASIL2"/>
    <property type="match status" value="1"/>
</dbReference>
<sequence>MDSITGATSPPTTAPSRPSYSPFPGREDCWNEDATFTLIDAWGERHLELNRGNLRQRHWQECKNRIDTLKKKYKIEKARVSESDGTCTSPWPFFSRLDALIGDNFPAKRPLPPAAGIQRNIPPLKSPSWVNSHVPVAPRSGTQKRPAPSLSGESYFRRSFSAFAAAAAAAAEADEVQGEGSEDSRSTVGSRKRGRGGEKKGDGDRNLDVGYRVLAQAIERFGEIYERVEATKHRQMVELEKQRMQFAKDLEYQRMQLFMETQVQLQKMKRANRSSRTDSYS</sequence>
<keyword evidence="4" id="KW-1185">Reference proteome</keyword>
<evidence type="ECO:0000256" key="1">
    <source>
        <dbReference type="SAM" id="MobiDB-lite"/>
    </source>
</evidence>
<protein>
    <submittedName>
        <fullName evidence="3">Trihelix transcription factor</fullName>
    </submittedName>
</protein>
<feature type="compositionally biased region" description="Low complexity" evidence="1">
    <location>
        <begin position="1"/>
        <end position="22"/>
    </location>
</feature>
<comment type="caution">
    <text evidence="3">The sequence shown here is derived from an EMBL/GenBank/DDBJ whole genome shotgun (WGS) entry which is preliminary data.</text>
</comment>
<evidence type="ECO:0000313" key="4">
    <source>
        <dbReference type="Proteomes" id="UP001163823"/>
    </source>
</evidence>
<feature type="region of interest" description="Disordered" evidence="1">
    <location>
        <begin position="1"/>
        <end position="26"/>
    </location>
</feature>
<feature type="compositionally biased region" description="Basic and acidic residues" evidence="1">
    <location>
        <begin position="195"/>
        <end position="206"/>
    </location>
</feature>
<proteinExistence type="predicted"/>
<dbReference type="InterPro" id="IPR044822">
    <property type="entry name" value="Myb_DNA-bind_4"/>
</dbReference>